<comment type="function">
    <text evidence="4">Formation of pseudouridine at positions 38, 39 and 40 in the anticodon stem and loop of transfer RNAs.</text>
</comment>
<evidence type="ECO:0000256" key="3">
    <source>
        <dbReference type="ARBA" id="ARBA00023235"/>
    </source>
</evidence>
<dbReference type="Pfam" id="PF01416">
    <property type="entry name" value="PseudoU_synth_1"/>
    <property type="match status" value="1"/>
</dbReference>
<keyword evidence="2 4" id="KW-0819">tRNA processing</keyword>
<dbReference type="EC" id="5.4.99.12" evidence="4"/>
<sequence>MNLAFRYSYFGDRFFGSQMQPLLRTVEGELVAACRRLCLFDDWREANFVTAGRTDRGVHARGQVCSFLTDKQDRAVEALNQVLPADIWCTAWASVPDGFHPRYSAVSRTYRYYFLAPGNTVAMHEAAQEFLGRHDFSTFARVGDRNPERKILAARVFEDGPFAIFEVTGESFLWNMVRCMATALERVGRGEADAGEIARLLAGPPEQRVPAAPPEGLVLWDIGYEISFTPLPIGEKSRRYLADRHRHHALMAEISARLAPEGRCPDTSPI</sequence>
<dbReference type="GO" id="GO:0160147">
    <property type="term" value="F:tRNA pseudouridine(38-40) synthase activity"/>
    <property type="evidence" value="ECO:0007669"/>
    <property type="project" value="UniProtKB-EC"/>
</dbReference>
<reference evidence="11 12" key="2">
    <citation type="journal article" date="2015" name="MBio">
        <title>Genome-Resolved Metagenomic Analysis Reveals Roles for Candidate Phyla and Other Microbial Community Members in Biogeochemical Transformations in Oil Reservoirs.</title>
        <authorList>
            <person name="Hu P."/>
            <person name="Tom L."/>
            <person name="Singh A."/>
            <person name="Thomas B.C."/>
            <person name="Baker B.J."/>
            <person name="Piceno Y.M."/>
            <person name="Andersen G.L."/>
            <person name="Banfield J.F."/>
        </authorList>
    </citation>
    <scope>NUCLEOTIDE SEQUENCE [LARGE SCALE GENOMIC DNA]</scope>
</reference>
<dbReference type="PANTHER" id="PTHR11142:SF0">
    <property type="entry name" value="TRNA PSEUDOURIDINE SYNTHASE-LIKE 1"/>
    <property type="match status" value="1"/>
</dbReference>
<dbReference type="AlphaFoldDB" id="A0A101IR46"/>
<evidence type="ECO:0000256" key="1">
    <source>
        <dbReference type="ARBA" id="ARBA00009375"/>
    </source>
</evidence>
<dbReference type="NCBIfam" id="TIGR00071">
    <property type="entry name" value="hisT_truA"/>
    <property type="match status" value="1"/>
</dbReference>
<feature type="active site" description="Nucleophile" evidence="4 5">
    <location>
        <position position="55"/>
    </location>
</feature>
<comment type="caution">
    <text evidence="10">The sequence shown here is derived from an EMBL/GenBank/DDBJ whole genome shotgun (WGS) entry which is preliminary data.</text>
</comment>
<dbReference type="InterPro" id="IPR020103">
    <property type="entry name" value="PsdUridine_synth_cat_dom_sf"/>
</dbReference>
<dbReference type="GO" id="GO:0031119">
    <property type="term" value="P:tRNA pseudouridine synthesis"/>
    <property type="evidence" value="ECO:0007669"/>
    <property type="project" value="UniProtKB-UniRule"/>
</dbReference>
<organism evidence="10 12">
    <name type="scientific">Methanoculleus marisnigri</name>
    <dbReference type="NCBI Taxonomy" id="2198"/>
    <lineage>
        <taxon>Archaea</taxon>
        <taxon>Methanobacteriati</taxon>
        <taxon>Methanobacteriota</taxon>
        <taxon>Stenosarchaea group</taxon>
        <taxon>Methanomicrobia</taxon>
        <taxon>Methanomicrobiales</taxon>
        <taxon>Methanomicrobiaceae</taxon>
        <taxon>Methanoculleus</taxon>
    </lineage>
</organism>
<dbReference type="Gene3D" id="3.30.70.580">
    <property type="entry name" value="Pseudouridine synthase I, catalytic domain, N-terminal subdomain"/>
    <property type="match status" value="1"/>
</dbReference>
<dbReference type="InterPro" id="IPR020097">
    <property type="entry name" value="PsdUridine_synth_TruA_a/b_dom"/>
</dbReference>
<reference evidence="10" key="1">
    <citation type="journal article" date="2015" name="MBio">
        <title>Genome-resolved metagenomic analysis reveals roles for candidate phyla and other microbial community members in biogeochemical transformations in oil reservoirs.</title>
        <authorList>
            <person name="Hu P."/>
            <person name="Tom L."/>
            <person name="Singh A."/>
            <person name="Thomas B.C."/>
            <person name="Baker B.J."/>
            <person name="Piceno Y.M."/>
            <person name="Andersen G.L."/>
            <person name="Banfield J.F."/>
        </authorList>
    </citation>
    <scope>NUCLEOTIDE SEQUENCE [LARGE SCALE GENOMIC DNA]</scope>
    <source>
        <strain evidence="9">62_101</strain>
        <strain evidence="10">63_41</strain>
    </source>
</reference>
<keyword evidence="3 4" id="KW-0413">Isomerase</keyword>
<dbReference type="Gene3D" id="3.30.70.660">
    <property type="entry name" value="Pseudouridine synthase I, catalytic domain, C-terminal subdomain"/>
    <property type="match status" value="1"/>
</dbReference>
<dbReference type="PIRSF" id="PIRSF001430">
    <property type="entry name" value="tRNA_psdUrid_synth"/>
    <property type="match status" value="1"/>
</dbReference>
<dbReference type="InterPro" id="IPR020095">
    <property type="entry name" value="PsdUridine_synth_TruA_C"/>
</dbReference>
<name>A0A101IR46_9EURY</name>
<comment type="caution">
    <text evidence="4">Lacks conserved residue(s) required for the propagation of feature annotation.</text>
</comment>
<evidence type="ECO:0000313" key="11">
    <source>
        <dbReference type="Proteomes" id="UP000054323"/>
    </source>
</evidence>
<dbReference type="EMBL" id="LGGD01000190">
    <property type="protein sequence ID" value="KUK60926.1"/>
    <property type="molecule type" value="Genomic_DNA"/>
</dbReference>
<evidence type="ECO:0000256" key="2">
    <source>
        <dbReference type="ARBA" id="ARBA00022694"/>
    </source>
</evidence>
<dbReference type="InterPro" id="IPR020094">
    <property type="entry name" value="TruA/RsuA/RluB/E/F_N"/>
</dbReference>
<proteinExistence type="inferred from homology"/>
<evidence type="ECO:0000256" key="4">
    <source>
        <dbReference type="HAMAP-Rule" id="MF_00171"/>
    </source>
</evidence>
<dbReference type="Proteomes" id="UP000054598">
    <property type="component" value="Unassembled WGS sequence"/>
</dbReference>
<dbReference type="Proteomes" id="UP000054323">
    <property type="component" value="Unassembled WGS sequence"/>
</dbReference>
<evidence type="ECO:0000313" key="9">
    <source>
        <dbReference type="EMBL" id="KUK60926.1"/>
    </source>
</evidence>
<dbReference type="HAMAP" id="MF_00171">
    <property type="entry name" value="TruA"/>
    <property type="match status" value="1"/>
</dbReference>
<evidence type="ECO:0000256" key="7">
    <source>
        <dbReference type="RuleBase" id="RU003792"/>
    </source>
</evidence>
<dbReference type="GO" id="GO:0003723">
    <property type="term" value="F:RNA binding"/>
    <property type="evidence" value="ECO:0007669"/>
    <property type="project" value="InterPro"/>
</dbReference>
<feature type="domain" description="Pseudouridine synthase I TruA alpha/beta" evidence="8">
    <location>
        <begin position="126"/>
        <end position="225"/>
    </location>
</feature>
<evidence type="ECO:0000313" key="10">
    <source>
        <dbReference type="EMBL" id="KUK99860.1"/>
    </source>
</evidence>
<comment type="catalytic activity">
    <reaction evidence="4 7">
        <text>uridine(38/39/40) in tRNA = pseudouridine(38/39/40) in tRNA</text>
        <dbReference type="Rhea" id="RHEA:22376"/>
        <dbReference type="Rhea" id="RHEA-COMP:10085"/>
        <dbReference type="Rhea" id="RHEA-COMP:10087"/>
        <dbReference type="ChEBI" id="CHEBI:65314"/>
        <dbReference type="ChEBI" id="CHEBI:65315"/>
        <dbReference type="EC" id="5.4.99.12"/>
    </reaction>
</comment>
<dbReference type="InterPro" id="IPR001406">
    <property type="entry name" value="PsdUridine_synth_TruA"/>
</dbReference>
<dbReference type="PATRIC" id="fig|2198.3.peg.1644"/>
<comment type="similarity">
    <text evidence="1 4 7">Belongs to the tRNA pseudouridine synthase TruA family.</text>
</comment>
<accession>A0A101IR46</accession>
<dbReference type="EMBL" id="LGHE01000221">
    <property type="protein sequence ID" value="KUK99860.1"/>
    <property type="molecule type" value="Genomic_DNA"/>
</dbReference>
<evidence type="ECO:0000313" key="12">
    <source>
        <dbReference type="Proteomes" id="UP000054598"/>
    </source>
</evidence>
<evidence type="ECO:0000256" key="5">
    <source>
        <dbReference type="PIRSR" id="PIRSR001430-1"/>
    </source>
</evidence>
<evidence type="ECO:0000259" key="8">
    <source>
        <dbReference type="Pfam" id="PF01416"/>
    </source>
</evidence>
<dbReference type="SUPFAM" id="SSF55120">
    <property type="entry name" value="Pseudouridine synthase"/>
    <property type="match status" value="1"/>
</dbReference>
<evidence type="ECO:0000256" key="6">
    <source>
        <dbReference type="PIRSR" id="PIRSR001430-2"/>
    </source>
</evidence>
<dbReference type="PANTHER" id="PTHR11142">
    <property type="entry name" value="PSEUDOURIDYLATE SYNTHASE"/>
    <property type="match status" value="1"/>
</dbReference>
<protein>
    <recommendedName>
        <fullName evidence="4">tRNA pseudouridine synthase A</fullName>
        <ecNumber evidence="4">5.4.99.12</ecNumber>
    </recommendedName>
    <alternativeName>
        <fullName evidence="4">tRNA pseudouridine(38-40) synthase</fullName>
    </alternativeName>
    <alternativeName>
        <fullName evidence="4">tRNA pseudouridylate synthase I</fullName>
    </alternativeName>
    <alternativeName>
        <fullName evidence="4">tRNA-uridine isomerase I</fullName>
    </alternativeName>
</protein>
<gene>
    <name evidence="4" type="primary">truA</name>
    <name evidence="9" type="ORF">XD82_1418</name>
    <name evidence="10" type="ORF">XE10_1661</name>
</gene>
<feature type="binding site" evidence="4 6">
    <location>
        <position position="110"/>
    </location>
    <ligand>
        <name>substrate</name>
    </ligand>
</feature>